<comment type="caution">
    <text evidence="2">The sequence shown here is derived from an EMBL/GenBank/DDBJ whole genome shotgun (WGS) entry which is preliminary data.</text>
</comment>
<feature type="region of interest" description="Disordered" evidence="1">
    <location>
        <begin position="30"/>
        <end position="66"/>
    </location>
</feature>
<dbReference type="Proteomes" id="UP000295083">
    <property type="component" value="Unassembled WGS sequence"/>
</dbReference>
<evidence type="ECO:0000313" key="3">
    <source>
        <dbReference type="Proteomes" id="UP000295083"/>
    </source>
</evidence>
<reference evidence="2 3" key="1">
    <citation type="submission" date="2018-11" db="EMBL/GenBank/DDBJ databases">
        <title>Genome sequence and assembly of Colletotrichum spinosum.</title>
        <authorList>
            <person name="Gan P."/>
            <person name="Shirasu K."/>
        </authorList>
    </citation>
    <scope>NUCLEOTIDE SEQUENCE [LARGE SCALE GENOMIC DNA]</scope>
    <source>
        <strain evidence="2 3">CBS 515.97</strain>
    </source>
</reference>
<accession>A0A4R8Q5E9</accession>
<proteinExistence type="predicted"/>
<evidence type="ECO:0000313" key="2">
    <source>
        <dbReference type="EMBL" id="TDZ33428.1"/>
    </source>
</evidence>
<gene>
    <name evidence="2" type="ORF">C8035_v011852</name>
</gene>
<keyword evidence="3" id="KW-1185">Reference proteome</keyword>
<name>A0A4R8Q5E9_9PEZI</name>
<dbReference type="AlphaFoldDB" id="A0A4R8Q5E9"/>
<sequence length="111" mass="11752">MFRAFVHDGALAVGSRPPRQRSLTAFRENDELQPGGRAGGAALEDLPEVDVGGLGRPRPPTSLGGRQKLLFGRTVQVLPLADGSVSSEWKTVGCQASMLAGQERPTVVSRT</sequence>
<organism evidence="2 3">
    <name type="scientific">Colletotrichum spinosum</name>
    <dbReference type="NCBI Taxonomy" id="1347390"/>
    <lineage>
        <taxon>Eukaryota</taxon>
        <taxon>Fungi</taxon>
        <taxon>Dikarya</taxon>
        <taxon>Ascomycota</taxon>
        <taxon>Pezizomycotina</taxon>
        <taxon>Sordariomycetes</taxon>
        <taxon>Hypocreomycetidae</taxon>
        <taxon>Glomerellales</taxon>
        <taxon>Glomerellaceae</taxon>
        <taxon>Colletotrichum</taxon>
        <taxon>Colletotrichum orbiculare species complex</taxon>
    </lineage>
</organism>
<evidence type="ECO:0000256" key="1">
    <source>
        <dbReference type="SAM" id="MobiDB-lite"/>
    </source>
</evidence>
<protein>
    <submittedName>
        <fullName evidence="2">Uncharacterized protein</fullName>
    </submittedName>
</protein>
<dbReference type="EMBL" id="QAPG01000065">
    <property type="protein sequence ID" value="TDZ33428.1"/>
    <property type="molecule type" value="Genomic_DNA"/>
</dbReference>